<proteinExistence type="predicted"/>
<accession>A0ACC4C9Z3</accession>
<evidence type="ECO:0000313" key="2">
    <source>
        <dbReference type="Proteomes" id="UP000309997"/>
    </source>
</evidence>
<gene>
    <name evidence="1" type="ORF">D5086_010652</name>
</gene>
<comment type="caution">
    <text evidence="1">The sequence shown here is derived from an EMBL/GenBank/DDBJ whole genome shotgun (WGS) entry which is preliminary data.</text>
</comment>
<reference evidence="1 2" key="1">
    <citation type="journal article" date="2024" name="Plant Biotechnol. J.">
        <title>Genome and CRISPR/Cas9 system of a widespread forest tree (Populus alba) in the world.</title>
        <authorList>
            <person name="Liu Y.J."/>
            <person name="Jiang P.F."/>
            <person name="Han X.M."/>
            <person name="Li X.Y."/>
            <person name="Wang H.M."/>
            <person name="Wang Y.J."/>
            <person name="Wang X.X."/>
            <person name="Zeng Q.Y."/>
        </authorList>
    </citation>
    <scope>NUCLEOTIDE SEQUENCE [LARGE SCALE GENOMIC DNA]</scope>
    <source>
        <strain evidence="2">cv. PAL-ZL1</strain>
    </source>
</reference>
<name>A0ACC4C9Z3_POPAL</name>
<protein>
    <submittedName>
        <fullName evidence="1">Uncharacterized protein</fullName>
    </submittedName>
</protein>
<dbReference type="EMBL" id="RCHU02000005">
    <property type="protein sequence ID" value="KAL3592012.1"/>
    <property type="molecule type" value="Genomic_DNA"/>
</dbReference>
<evidence type="ECO:0000313" key="1">
    <source>
        <dbReference type="EMBL" id="KAL3592012.1"/>
    </source>
</evidence>
<organism evidence="1 2">
    <name type="scientific">Populus alba</name>
    <name type="common">White poplar</name>
    <dbReference type="NCBI Taxonomy" id="43335"/>
    <lineage>
        <taxon>Eukaryota</taxon>
        <taxon>Viridiplantae</taxon>
        <taxon>Streptophyta</taxon>
        <taxon>Embryophyta</taxon>
        <taxon>Tracheophyta</taxon>
        <taxon>Spermatophyta</taxon>
        <taxon>Magnoliopsida</taxon>
        <taxon>eudicotyledons</taxon>
        <taxon>Gunneridae</taxon>
        <taxon>Pentapetalae</taxon>
        <taxon>rosids</taxon>
        <taxon>fabids</taxon>
        <taxon>Malpighiales</taxon>
        <taxon>Salicaceae</taxon>
        <taxon>Saliceae</taxon>
        <taxon>Populus</taxon>
    </lineage>
</organism>
<keyword evidence="2" id="KW-1185">Reference proteome</keyword>
<sequence>MHATWGSGLLGVCKVGYHSNFAMASEWKASNLIPWKDFLIALSAEIQSSTNLPSDLFTPRSIKQSSDHFRLVKRAMRWGNMTRNGEEEAEDVYYF</sequence>
<dbReference type="Proteomes" id="UP000309997">
    <property type="component" value="Unassembled WGS sequence"/>
</dbReference>